<dbReference type="Proteomes" id="UP000681720">
    <property type="component" value="Unassembled WGS sequence"/>
</dbReference>
<sequence>RNLREAENWPGQINFGFDYVDFDPICFEFQAKRWIPVANISRYYEVRAYEWFEPGNMNRSIYTLRNLFALDICQVCGSYQCPYCPYYSHATLLAQSTIIILSILCLLLGFHVIIII</sequence>
<keyword evidence="1" id="KW-1133">Transmembrane helix</keyword>
<name>A0A8S3HIZ3_9BILA</name>
<protein>
    <recommendedName>
        <fullName evidence="2">Alpha-macroglobulin receptor-binding domain-containing protein</fullName>
    </recommendedName>
</protein>
<dbReference type="GO" id="GO:0005576">
    <property type="term" value="C:extracellular region"/>
    <property type="evidence" value="ECO:0007669"/>
    <property type="project" value="InterPro"/>
</dbReference>
<evidence type="ECO:0000313" key="3">
    <source>
        <dbReference type="EMBL" id="CAF5184434.1"/>
    </source>
</evidence>
<reference evidence="3" key="1">
    <citation type="submission" date="2021-02" db="EMBL/GenBank/DDBJ databases">
        <authorList>
            <person name="Nowell W R."/>
        </authorList>
    </citation>
    <scope>NUCLEOTIDE SEQUENCE</scope>
</reference>
<comment type="caution">
    <text evidence="3">The sequence shown here is derived from an EMBL/GenBank/DDBJ whole genome shotgun (WGS) entry which is preliminary data.</text>
</comment>
<dbReference type="AlphaFoldDB" id="A0A8S3HIZ3"/>
<accession>A0A8S3HIZ3</accession>
<dbReference type="EMBL" id="CAJOBJ010332295">
    <property type="protein sequence ID" value="CAF5184434.1"/>
    <property type="molecule type" value="Genomic_DNA"/>
</dbReference>
<feature type="transmembrane region" description="Helical" evidence="1">
    <location>
        <begin position="92"/>
        <end position="115"/>
    </location>
</feature>
<evidence type="ECO:0000259" key="2">
    <source>
        <dbReference type="Pfam" id="PF07677"/>
    </source>
</evidence>
<feature type="domain" description="Alpha-macroglobulin receptor-binding" evidence="2">
    <location>
        <begin position="6"/>
        <end position="62"/>
    </location>
</feature>
<evidence type="ECO:0000313" key="4">
    <source>
        <dbReference type="Proteomes" id="UP000681720"/>
    </source>
</evidence>
<dbReference type="InterPro" id="IPR009048">
    <property type="entry name" value="A-macroglobulin_rcpt-bd"/>
</dbReference>
<dbReference type="Pfam" id="PF07677">
    <property type="entry name" value="A2M_recep"/>
    <property type="match status" value="1"/>
</dbReference>
<keyword evidence="1" id="KW-0812">Transmembrane</keyword>
<dbReference type="SUPFAM" id="SSF49410">
    <property type="entry name" value="Alpha-macroglobulin receptor domain"/>
    <property type="match status" value="1"/>
</dbReference>
<evidence type="ECO:0000256" key="1">
    <source>
        <dbReference type="SAM" id="Phobius"/>
    </source>
</evidence>
<organism evidence="3 4">
    <name type="scientific">Rotaria magnacalcarata</name>
    <dbReference type="NCBI Taxonomy" id="392030"/>
    <lineage>
        <taxon>Eukaryota</taxon>
        <taxon>Metazoa</taxon>
        <taxon>Spiralia</taxon>
        <taxon>Gnathifera</taxon>
        <taxon>Rotifera</taxon>
        <taxon>Eurotatoria</taxon>
        <taxon>Bdelloidea</taxon>
        <taxon>Philodinida</taxon>
        <taxon>Philodinidae</taxon>
        <taxon>Rotaria</taxon>
    </lineage>
</organism>
<proteinExistence type="predicted"/>
<keyword evidence="1" id="KW-0472">Membrane</keyword>
<gene>
    <name evidence="3" type="ORF">GIL414_LOCUS70481</name>
</gene>
<dbReference type="InterPro" id="IPR036595">
    <property type="entry name" value="A-macroglobulin_rcpt-bd_sf"/>
</dbReference>
<dbReference type="Gene3D" id="2.60.40.690">
    <property type="entry name" value="Alpha-macroglobulin, receptor-binding domain"/>
    <property type="match status" value="1"/>
</dbReference>
<feature type="non-terminal residue" evidence="3">
    <location>
        <position position="1"/>
    </location>
</feature>